<dbReference type="SUPFAM" id="SSF46894">
    <property type="entry name" value="C-terminal effector domain of the bipartite response regulators"/>
    <property type="match status" value="1"/>
</dbReference>
<dbReference type="PANTHER" id="PTHR47691:SF3">
    <property type="entry name" value="HTH-TYPE TRANSCRIPTIONAL REGULATOR RV0890C-RELATED"/>
    <property type="match status" value="1"/>
</dbReference>
<dbReference type="Pfam" id="PF00196">
    <property type="entry name" value="GerE"/>
    <property type="match status" value="1"/>
</dbReference>
<dbReference type="SMART" id="SM00421">
    <property type="entry name" value="HTH_LUXR"/>
    <property type="match status" value="1"/>
</dbReference>
<evidence type="ECO:0000313" key="2">
    <source>
        <dbReference type="EMBL" id="KAA8889530.1"/>
    </source>
</evidence>
<dbReference type="Gene3D" id="3.40.50.300">
    <property type="entry name" value="P-loop containing nucleotide triphosphate hydrolases"/>
    <property type="match status" value="1"/>
</dbReference>
<dbReference type="EMBL" id="VXLC01000003">
    <property type="protein sequence ID" value="KAA8889530.1"/>
    <property type="molecule type" value="Genomic_DNA"/>
</dbReference>
<dbReference type="PRINTS" id="PR00038">
    <property type="entry name" value="HTHLUXR"/>
</dbReference>
<organism evidence="2 3">
    <name type="scientific">Nocardia colli</name>
    <dbReference type="NCBI Taxonomy" id="2545717"/>
    <lineage>
        <taxon>Bacteria</taxon>
        <taxon>Bacillati</taxon>
        <taxon>Actinomycetota</taxon>
        <taxon>Actinomycetes</taxon>
        <taxon>Mycobacteriales</taxon>
        <taxon>Nocardiaceae</taxon>
        <taxon>Nocardia</taxon>
    </lineage>
</organism>
<proteinExistence type="predicted"/>
<comment type="caution">
    <text evidence="2">The sequence shown here is derived from an EMBL/GenBank/DDBJ whole genome shotgun (WGS) entry which is preliminary data.</text>
</comment>
<evidence type="ECO:0000259" key="1">
    <source>
        <dbReference type="PROSITE" id="PS50043"/>
    </source>
</evidence>
<dbReference type="Proteomes" id="UP000323876">
    <property type="component" value="Unassembled WGS sequence"/>
</dbReference>
<reference evidence="2 3" key="1">
    <citation type="submission" date="2019-09" db="EMBL/GenBank/DDBJ databases">
        <authorList>
            <person name="Wang X."/>
        </authorList>
    </citation>
    <scope>NUCLEOTIDE SEQUENCE [LARGE SCALE GENOMIC DNA]</scope>
    <source>
        <strain evidence="2 3">CICC 11023</strain>
    </source>
</reference>
<dbReference type="GO" id="GO:0006355">
    <property type="term" value="P:regulation of DNA-templated transcription"/>
    <property type="evidence" value="ECO:0007669"/>
    <property type="project" value="InterPro"/>
</dbReference>
<dbReference type="Gene3D" id="1.10.10.10">
    <property type="entry name" value="Winged helix-like DNA-binding domain superfamily/Winged helix DNA-binding domain"/>
    <property type="match status" value="1"/>
</dbReference>
<dbReference type="PANTHER" id="PTHR47691">
    <property type="entry name" value="REGULATOR-RELATED"/>
    <property type="match status" value="1"/>
</dbReference>
<name>A0A5N0EL18_9NOCA</name>
<dbReference type="InterPro" id="IPR016032">
    <property type="entry name" value="Sig_transdc_resp-reg_C-effctor"/>
</dbReference>
<dbReference type="SUPFAM" id="SSF52540">
    <property type="entry name" value="P-loop containing nucleoside triphosphate hydrolases"/>
    <property type="match status" value="1"/>
</dbReference>
<accession>A0A5N0EL18</accession>
<dbReference type="GO" id="GO:0003677">
    <property type="term" value="F:DNA binding"/>
    <property type="evidence" value="ECO:0007669"/>
    <property type="project" value="InterPro"/>
</dbReference>
<feature type="domain" description="HTH luxR-type" evidence="1">
    <location>
        <begin position="705"/>
        <end position="770"/>
    </location>
</feature>
<dbReference type="AlphaFoldDB" id="A0A5N0EL18"/>
<evidence type="ECO:0000313" key="3">
    <source>
        <dbReference type="Proteomes" id="UP000323876"/>
    </source>
</evidence>
<dbReference type="CDD" id="cd06170">
    <property type="entry name" value="LuxR_C_like"/>
    <property type="match status" value="1"/>
</dbReference>
<dbReference type="RefSeq" id="WP_150401802.1">
    <property type="nucleotide sequence ID" value="NZ_VXLC01000003.1"/>
</dbReference>
<dbReference type="Pfam" id="PF25872">
    <property type="entry name" value="HTH_77"/>
    <property type="match status" value="1"/>
</dbReference>
<sequence length="792" mass="85777">MAGDDLRPTLAGTYRLPTIVGRAAELAELGRLLLDRRVRLLTLTGTAGVGKSRLAREALPDSGFRADRDAMVDLGECVDRTGAWNAVLEKASHRSLAAAPRYFDPVEALSALASMIGASPAILLLDNCDRVVEQISTDVARLLDHCPNLTLVATSRIPFNLYRECVLCVRPLSTGCDTGDYYPGSAPAAQLLLDSIDSHYRGTGAVADRLVLDEIVRELDGVPLAIELAAGSIARIGPVRTLHRIEAGADLKSTSYVDVPARHRTLHGAVEWGLDDVAPEVLDLLLRLSMYESVIDTDMACLAAGTTDEEATNAMTELVRRSLLDHVSSGPHGNGYRLFATVHAYCRQILAADPARATAMRDDHVDRLCGLAETIGPRFDTSEHRATALDAAGKRIVDFIAAVHYLIDSGRPERAVRLAADLESAWIQFGYQSEVESVLAKALEMSDRSTLSPGLTAPLCLEVLGTWAGRSGRLRRAVDLLTNSIAAYRRFDRPVDAARVAVVLVPVLIAVGDRAGAKDRLSVAARYADELTGPWPGRLQGSMMLLRMPDPPTRDTEIWGKLRDRARCLDSTARLIGLNTLARTQIGPRTADRAQLLYRENLDEDGLEEHVLQAIVALEGCAMAYDAVGIEYAEATMTLMYAARRLRATHGIPQLGAGDPAPRVAEHRNALGEARFREIMRTAGEMSLAEAVAYACTGPTLPDPDDSPLAALTNRQGEIARLVATGMTNRMIATQLGISEWTVVNHVRQVMLKLGCPSRLHVALLVERDSQPAEAVDEPTVELPRITVARKA</sequence>
<dbReference type="InterPro" id="IPR058852">
    <property type="entry name" value="HTH_77"/>
</dbReference>
<dbReference type="PROSITE" id="PS50043">
    <property type="entry name" value="HTH_LUXR_2"/>
    <property type="match status" value="1"/>
</dbReference>
<dbReference type="InterPro" id="IPR027417">
    <property type="entry name" value="P-loop_NTPase"/>
</dbReference>
<dbReference type="OrthoDB" id="3630021at2"/>
<keyword evidence="3" id="KW-1185">Reference proteome</keyword>
<dbReference type="InterPro" id="IPR000792">
    <property type="entry name" value="Tscrpt_reg_LuxR_C"/>
</dbReference>
<dbReference type="InterPro" id="IPR036388">
    <property type="entry name" value="WH-like_DNA-bd_sf"/>
</dbReference>
<gene>
    <name evidence="2" type="ORF">F3087_11475</name>
</gene>
<protein>
    <submittedName>
        <fullName evidence="2">LuxR family transcriptional regulator</fullName>
    </submittedName>
</protein>